<dbReference type="Pfam" id="PF16913">
    <property type="entry name" value="PUNUT"/>
    <property type="match status" value="1"/>
</dbReference>
<keyword evidence="6 7" id="KW-0472">Membrane</keyword>
<feature type="transmembrane region" description="Helical" evidence="7">
    <location>
        <begin position="284"/>
        <end position="310"/>
    </location>
</feature>
<dbReference type="SUPFAM" id="SSF103481">
    <property type="entry name" value="Multidrug resistance efflux transporter EmrE"/>
    <property type="match status" value="1"/>
</dbReference>
<keyword evidence="5 7" id="KW-1133">Transmembrane helix</keyword>
<evidence type="ECO:0000256" key="7">
    <source>
        <dbReference type="RuleBase" id="RU368015"/>
    </source>
</evidence>
<dbReference type="GO" id="GO:0005345">
    <property type="term" value="F:purine nucleobase transmembrane transporter activity"/>
    <property type="evidence" value="ECO:0007669"/>
    <property type="project" value="UniProtKB-UniRule"/>
</dbReference>
<dbReference type="InterPro" id="IPR037185">
    <property type="entry name" value="EmrE-like"/>
</dbReference>
<comment type="similarity">
    <text evidence="2 7">Belongs to the purine permeases (TC 2.A.7.14) family.</text>
</comment>
<feature type="transmembrane region" description="Helical" evidence="7">
    <location>
        <begin position="196"/>
        <end position="218"/>
    </location>
</feature>
<dbReference type="EMBL" id="CACVBM020001273">
    <property type="protein sequence ID" value="CAA7042629.1"/>
    <property type="molecule type" value="Genomic_DNA"/>
</dbReference>
<evidence type="ECO:0000313" key="8">
    <source>
        <dbReference type="EMBL" id="CAA7042629.1"/>
    </source>
</evidence>
<feature type="transmembrane region" description="Helical" evidence="7">
    <location>
        <begin position="35"/>
        <end position="55"/>
    </location>
</feature>
<keyword evidence="3 7" id="KW-0813">Transport</keyword>
<comment type="subcellular location">
    <subcellularLocation>
        <location evidence="1 7">Membrane</location>
        <topology evidence="1 7">Multi-pass membrane protein</topology>
    </subcellularLocation>
</comment>
<evidence type="ECO:0000256" key="2">
    <source>
        <dbReference type="ARBA" id="ARBA00006213"/>
    </source>
</evidence>
<reference evidence="8" key="1">
    <citation type="submission" date="2020-01" db="EMBL/GenBank/DDBJ databases">
        <authorList>
            <person name="Mishra B."/>
        </authorList>
    </citation>
    <scope>NUCLEOTIDE SEQUENCE [LARGE SCALE GENOMIC DNA]</scope>
</reference>
<evidence type="ECO:0000256" key="6">
    <source>
        <dbReference type="ARBA" id="ARBA00023136"/>
    </source>
</evidence>
<feature type="transmembrane region" description="Helical" evidence="7">
    <location>
        <begin position="75"/>
        <end position="95"/>
    </location>
</feature>
<evidence type="ECO:0000256" key="1">
    <source>
        <dbReference type="ARBA" id="ARBA00004141"/>
    </source>
</evidence>
<proteinExistence type="inferred from homology"/>
<dbReference type="Proteomes" id="UP000467841">
    <property type="component" value="Unassembled WGS sequence"/>
</dbReference>
<accession>A0A6D2JLI8</accession>
<sequence>MYFFFVEQFYQIPLDIEHDRINQTSDSNRRRRKKWITIIICIIMAVTGQSIVRLLENYYFLHRNLSRRYGAWTQSLIQVIGFPLLTIPFLVFFLLSSKKKKQIHITSTHLAILYPIISMYIIFQAYFSNLEHRLPFRVFTLIYTTQVLFTPIFSIYYNKTKFTRWMIISLVFAIITGAFTLYTFSAGSPIYDGNNYNHRLIFSAVCAAMFFSMLLCQIRSIFENLISLCKESTDRKQPSFVAVLEVLIFSSLIATVFLVLAVFISGEHRDLKRHMDEFSKGEFAYVRTMVGLAAAWQIYWVEIVGLVFVVSAVFSMRVNKCNVGLAQ</sequence>
<comment type="caution">
    <text evidence="7">Lacks conserved residue(s) required for the propagation of feature annotation.</text>
</comment>
<dbReference type="OrthoDB" id="1080001at2759"/>
<evidence type="ECO:0000256" key="5">
    <source>
        <dbReference type="ARBA" id="ARBA00022989"/>
    </source>
</evidence>
<dbReference type="PANTHER" id="PTHR31376:SF62">
    <property type="entry name" value="PURINE PERMEASE 14-RELATED"/>
    <property type="match status" value="1"/>
</dbReference>
<keyword evidence="4 7" id="KW-0812">Transmembrane</keyword>
<evidence type="ECO:0000256" key="3">
    <source>
        <dbReference type="ARBA" id="ARBA00022448"/>
    </source>
</evidence>
<evidence type="ECO:0000256" key="4">
    <source>
        <dbReference type="ARBA" id="ARBA00022692"/>
    </source>
</evidence>
<dbReference type="AlphaFoldDB" id="A0A6D2JLI8"/>
<comment type="caution">
    <text evidence="8">The sequence shown here is derived from an EMBL/GenBank/DDBJ whole genome shotgun (WGS) entry which is preliminary data.</text>
</comment>
<feature type="transmembrane region" description="Helical" evidence="7">
    <location>
        <begin position="107"/>
        <end position="127"/>
    </location>
</feature>
<dbReference type="PANTHER" id="PTHR31376">
    <property type="entry name" value="OS09G0467300 PROTEIN-RELATED"/>
    <property type="match status" value="1"/>
</dbReference>
<feature type="transmembrane region" description="Helical" evidence="7">
    <location>
        <begin position="239"/>
        <end position="264"/>
    </location>
</feature>
<protein>
    <recommendedName>
        <fullName evidence="7">Probable purine permease</fullName>
    </recommendedName>
</protein>
<dbReference type="GO" id="GO:0015211">
    <property type="term" value="F:purine nucleoside transmembrane transporter activity"/>
    <property type="evidence" value="ECO:0007669"/>
    <property type="project" value="UniProtKB-UniRule"/>
</dbReference>
<dbReference type="InterPro" id="IPR030182">
    <property type="entry name" value="PUP_plant"/>
</dbReference>
<dbReference type="GO" id="GO:0016020">
    <property type="term" value="C:membrane"/>
    <property type="evidence" value="ECO:0007669"/>
    <property type="project" value="UniProtKB-SubCell"/>
</dbReference>
<name>A0A6D2JLI8_9BRAS</name>
<feature type="transmembrane region" description="Helical" evidence="7">
    <location>
        <begin position="165"/>
        <end position="184"/>
    </location>
</feature>
<feature type="transmembrane region" description="Helical" evidence="7">
    <location>
        <begin position="139"/>
        <end position="158"/>
    </location>
</feature>
<gene>
    <name evidence="8" type="ORF">MERR_LOCUS29864</name>
</gene>
<organism evidence="8 9">
    <name type="scientific">Microthlaspi erraticum</name>
    <dbReference type="NCBI Taxonomy" id="1685480"/>
    <lineage>
        <taxon>Eukaryota</taxon>
        <taxon>Viridiplantae</taxon>
        <taxon>Streptophyta</taxon>
        <taxon>Embryophyta</taxon>
        <taxon>Tracheophyta</taxon>
        <taxon>Spermatophyta</taxon>
        <taxon>Magnoliopsida</taxon>
        <taxon>eudicotyledons</taxon>
        <taxon>Gunneridae</taxon>
        <taxon>Pentapetalae</taxon>
        <taxon>rosids</taxon>
        <taxon>malvids</taxon>
        <taxon>Brassicales</taxon>
        <taxon>Brassicaceae</taxon>
        <taxon>Coluteocarpeae</taxon>
        <taxon>Microthlaspi</taxon>
    </lineage>
</organism>
<evidence type="ECO:0000313" key="9">
    <source>
        <dbReference type="Proteomes" id="UP000467841"/>
    </source>
</evidence>
<keyword evidence="9" id="KW-1185">Reference proteome</keyword>